<accession>E2BI75</accession>
<reference evidence="1 2" key="1">
    <citation type="journal article" date="2010" name="Science">
        <title>Genomic comparison of the ants Camponotus floridanus and Harpegnathos saltator.</title>
        <authorList>
            <person name="Bonasio R."/>
            <person name="Zhang G."/>
            <person name="Ye C."/>
            <person name="Mutti N.S."/>
            <person name="Fang X."/>
            <person name="Qin N."/>
            <person name="Donahue G."/>
            <person name="Yang P."/>
            <person name="Li Q."/>
            <person name="Li C."/>
            <person name="Zhang P."/>
            <person name="Huang Z."/>
            <person name="Berger S.L."/>
            <person name="Reinberg D."/>
            <person name="Wang J."/>
            <person name="Liebig J."/>
        </authorList>
    </citation>
    <scope>NUCLEOTIDE SEQUENCE [LARGE SCALE GENOMIC DNA]</scope>
    <source>
        <strain evidence="1 2">R22 G/1</strain>
    </source>
</reference>
<proteinExistence type="predicted"/>
<dbReference type="OMA" id="RDNDAAW"/>
<dbReference type="InParanoid" id="E2BI75"/>
<sequence length="90" mass="10193">MVDLKSDFEMTGPIWRPYEVEAEYGPTDANITGIRIDSLSKRDNDAAWVTSGGIGHNYVKLKFRSKRSRGLHYRVCLYGLRLSTLMQAPA</sequence>
<dbReference type="EMBL" id="GL448457">
    <property type="protein sequence ID" value="EFN84606.1"/>
    <property type="molecule type" value="Genomic_DNA"/>
</dbReference>
<dbReference type="Proteomes" id="UP000008237">
    <property type="component" value="Unassembled WGS sequence"/>
</dbReference>
<dbReference type="STRING" id="610380.E2BI75"/>
<dbReference type="InterPro" id="IPR031734">
    <property type="entry name" value="MBF2"/>
</dbReference>
<gene>
    <name evidence="1" type="ORF">EAI_12757</name>
</gene>
<keyword evidence="2" id="KW-1185">Reference proteome</keyword>
<organism evidence="2">
    <name type="scientific">Harpegnathos saltator</name>
    <name type="common">Jerdon's jumping ant</name>
    <dbReference type="NCBI Taxonomy" id="610380"/>
    <lineage>
        <taxon>Eukaryota</taxon>
        <taxon>Metazoa</taxon>
        <taxon>Ecdysozoa</taxon>
        <taxon>Arthropoda</taxon>
        <taxon>Hexapoda</taxon>
        <taxon>Insecta</taxon>
        <taxon>Pterygota</taxon>
        <taxon>Neoptera</taxon>
        <taxon>Endopterygota</taxon>
        <taxon>Hymenoptera</taxon>
        <taxon>Apocrita</taxon>
        <taxon>Aculeata</taxon>
        <taxon>Formicoidea</taxon>
        <taxon>Formicidae</taxon>
        <taxon>Ponerinae</taxon>
        <taxon>Ponerini</taxon>
        <taxon>Harpegnathos</taxon>
    </lineage>
</organism>
<evidence type="ECO:0000313" key="1">
    <source>
        <dbReference type="EMBL" id="EFN84606.1"/>
    </source>
</evidence>
<name>E2BI75_HARSA</name>
<dbReference type="OrthoDB" id="6818903at2759"/>
<dbReference type="AlphaFoldDB" id="E2BI75"/>
<evidence type="ECO:0000313" key="2">
    <source>
        <dbReference type="Proteomes" id="UP000008237"/>
    </source>
</evidence>
<protein>
    <submittedName>
        <fullName evidence="1">Uncharacterized protein</fullName>
    </submittedName>
</protein>
<dbReference type="Pfam" id="PF15868">
    <property type="entry name" value="MBF2"/>
    <property type="match status" value="1"/>
</dbReference>